<keyword evidence="2" id="KW-1185">Reference proteome</keyword>
<organism evidence="1 2">
    <name type="scientific">Cyclotella cryptica</name>
    <dbReference type="NCBI Taxonomy" id="29204"/>
    <lineage>
        <taxon>Eukaryota</taxon>
        <taxon>Sar</taxon>
        <taxon>Stramenopiles</taxon>
        <taxon>Ochrophyta</taxon>
        <taxon>Bacillariophyta</taxon>
        <taxon>Coscinodiscophyceae</taxon>
        <taxon>Thalassiosirophycidae</taxon>
        <taxon>Stephanodiscales</taxon>
        <taxon>Stephanodiscaceae</taxon>
        <taxon>Cyclotella</taxon>
    </lineage>
</organism>
<evidence type="ECO:0000313" key="1">
    <source>
        <dbReference type="EMBL" id="KAL3784534.1"/>
    </source>
</evidence>
<dbReference type="EMBL" id="JABMIG020000234">
    <property type="protein sequence ID" value="KAL3784534.1"/>
    <property type="molecule type" value="Genomic_DNA"/>
</dbReference>
<evidence type="ECO:0000313" key="2">
    <source>
        <dbReference type="Proteomes" id="UP001516023"/>
    </source>
</evidence>
<name>A0ABD3P9N7_9STRA</name>
<accession>A0ABD3P9N7</accession>
<comment type="caution">
    <text evidence="1">The sequence shown here is derived from an EMBL/GenBank/DDBJ whole genome shotgun (WGS) entry which is preliminary data.</text>
</comment>
<protein>
    <submittedName>
        <fullName evidence="1">Uncharacterized protein</fullName>
    </submittedName>
</protein>
<gene>
    <name evidence="1" type="ORF">HJC23_012169</name>
</gene>
<dbReference type="AlphaFoldDB" id="A0ABD3P9N7"/>
<sequence>MVADLLALLYPWRNEYGVVAKVRKSRGRCGAQNNNVKHKSVVYYCILLEKISPGTDFDTVSLSSNTDLESDAECD</sequence>
<reference evidence="1 2" key="1">
    <citation type="journal article" date="2020" name="G3 (Bethesda)">
        <title>Improved Reference Genome for Cyclotella cryptica CCMP332, a Model for Cell Wall Morphogenesis, Salinity Adaptation, and Lipid Production in Diatoms (Bacillariophyta).</title>
        <authorList>
            <person name="Roberts W.R."/>
            <person name="Downey K.M."/>
            <person name="Ruck E.C."/>
            <person name="Traller J.C."/>
            <person name="Alverson A.J."/>
        </authorList>
    </citation>
    <scope>NUCLEOTIDE SEQUENCE [LARGE SCALE GENOMIC DNA]</scope>
    <source>
        <strain evidence="1 2">CCMP332</strain>
    </source>
</reference>
<proteinExistence type="predicted"/>
<dbReference type="Proteomes" id="UP001516023">
    <property type="component" value="Unassembled WGS sequence"/>
</dbReference>